<dbReference type="Pfam" id="PF13442">
    <property type="entry name" value="Cytochrome_CBB3"/>
    <property type="match status" value="1"/>
</dbReference>
<evidence type="ECO:0000313" key="12">
    <source>
        <dbReference type="Proteomes" id="UP000721844"/>
    </source>
</evidence>
<keyword evidence="9" id="KW-0732">Signal</keyword>
<evidence type="ECO:0000256" key="2">
    <source>
        <dbReference type="ARBA" id="ARBA00022448"/>
    </source>
</evidence>
<dbReference type="Gene3D" id="1.10.760.10">
    <property type="entry name" value="Cytochrome c-like domain"/>
    <property type="match status" value="1"/>
</dbReference>
<evidence type="ECO:0000313" key="11">
    <source>
        <dbReference type="EMBL" id="MCB8882103.1"/>
    </source>
</evidence>
<gene>
    <name evidence="11" type="ORF">ACELLULO517_17795</name>
</gene>
<evidence type="ECO:0000256" key="8">
    <source>
        <dbReference type="PROSITE-ProRule" id="PRU00433"/>
    </source>
</evidence>
<protein>
    <submittedName>
        <fullName evidence="11">Cytochrome c</fullName>
    </submittedName>
</protein>
<feature type="domain" description="Cytochrome c" evidence="10">
    <location>
        <begin position="32"/>
        <end position="111"/>
    </location>
</feature>
<evidence type="ECO:0000256" key="9">
    <source>
        <dbReference type="SAM" id="SignalP"/>
    </source>
</evidence>
<dbReference type="EMBL" id="JAESVA010000006">
    <property type="protein sequence ID" value="MCB8882103.1"/>
    <property type="molecule type" value="Genomic_DNA"/>
</dbReference>
<evidence type="ECO:0000256" key="1">
    <source>
        <dbReference type="ARBA" id="ARBA00001926"/>
    </source>
</evidence>
<dbReference type="GO" id="GO:0020037">
    <property type="term" value="F:heme binding"/>
    <property type="evidence" value="ECO:0007669"/>
    <property type="project" value="InterPro"/>
</dbReference>
<dbReference type="PANTHER" id="PTHR35008">
    <property type="entry name" value="BLL4482 PROTEIN-RELATED"/>
    <property type="match status" value="1"/>
</dbReference>
<accession>A0A963Z3E9</accession>
<organism evidence="11 12">
    <name type="scientific">Acidisoma cellulosilyticum</name>
    <dbReference type="NCBI Taxonomy" id="2802395"/>
    <lineage>
        <taxon>Bacteria</taxon>
        <taxon>Pseudomonadati</taxon>
        <taxon>Pseudomonadota</taxon>
        <taxon>Alphaproteobacteria</taxon>
        <taxon>Acetobacterales</taxon>
        <taxon>Acidocellaceae</taxon>
        <taxon>Acidisoma</taxon>
    </lineage>
</organism>
<comment type="caution">
    <text evidence="11">The sequence shown here is derived from an EMBL/GenBank/DDBJ whole genome shotgun (WGS) entry which is preliminary data.</text>
</comment>
<dbReference type="InterPro" id="IPR009056">
    <property type="entry name" value="Cyt_c-like_dom"/>
</dbReference>
<keyword evidence="12" id="KW-1185">Reference proteome</keyword>
<sequence>MTRAWVALLASGLVASAGPAAIAQTFGSPTHFTEQGGAAIYASVCAACHMPDGQGAEGAGRYPALSRDPRLQIPAYPIFMILHGQGAMPPFARTLTDQQIADVVAYIQTHFGNAEKDQATSAAVKAARASD</sequence>
<comment type="cofactor">
    <cofactor evidence="1">
        <name>heme c</name>
        <dbReference type="ChEBI" id="CHEBI:61717"/>
    </cofactor>
</comment>
<evidence type="ECO:0000259" key="10">
    <source>
        <dbReference type="PROSITE" id="PS51007"/>
    </source>
</evidence>
<dbReference type="GO" id="GO:0009055">
    <property type="term" value="F:electron transfer activity"/>
    <property type="evidence" value="ECO:0007669"/>
    <property type="project" value="InterPro"/>
</dbReference>
<dbReference type="InterPro" id="IPR051459">
    <property type="entry name" value="Cytochrome_c-type_DH"/>
</dbReference>
<dbReference type="RefSeq" id="WP_227308770.1">
    <property type="nucleotide sequence ID" value="NZ_JAESVA010000006.1"/>
</dbReference>
<dbReference type="InterPro" id="IPR036909">
    <property type="entry name" value="Cyt_c-like_dom_sf"/>
</dbReference>
<proteinExistence type="predicted"/>
<evidence type="ECO:0000256" key="6">
    <source>
        <dbReference type="ARBA" id="ARBA00022982"/>
    </source>
</evidence>
<keyword evidence="2" id="KW-0813">Transport</keyword>
<evidence type="ECO:0000256" key="3">
    <source>
        <dbReference type="ARBA" id="ARBA00022617"/>
    </source>
</evidence>
<evidence type="ECO:0000256" key="4">
    <source>
        <dbReference type="ARBA" id="ARBA00022660"/>
    </source>
</evidence>
<evidence type="ECO:0000256" key="7">
    <source>
        <dbReference type="ARBA" id="ARBA00023004"/>
    </source>
</evidence>
<feature type="signal peptide" evidence="9">
    <location>
        <begin position="1"/>
        <end position="23"/>
    </location>
</feature>
<dbReference type="PROSITE" id="PS51007">
    <property type="entry name" value="CYTC"/>
    <property type="match status" value="1"/>
</dbReference>
<dbReference type="PANTHER" id="PTHR35008:SF9">
    <property type="entry name" value="CYTOCHROME C DOMAIN-CONTAINING PROTEIN"/>
    <property type="match status" value="1"/>
</dbReference>
<keyword evidence="3 8" id="KW-0349">Heme</keyword>
<keyword evidence="5 8" id="KW-0479">Metal-binding</keyword>
<feature type="chain" id="PRO_5037099783" evidence="9">
    <location>
        <begin position="24"/>
        <end position="131"/>
    </location>
</feature>
<keyword evidence="4" id="KW-0679">Respiratory chain</keyword>
<name>A0A963Z3E9_9PROT</name>
<dbReference type="SUPFAM" id="SSF46626">
    <property type="entry name" value="Cytochrome c"/>
    <property type="match status" value="1"/>
</dbReference>
<keyword evidence="7 8" id="KW-0408">Iron</keyword>
<dbReference type="GO" id="GO:0005506">
    <property type="term" value="F:iron ion binding"/>
    <property type="evidence" value="ECO:0007669"/>
    <property type="project" value="InterPro"/>
</dbReference>
<dbReference type="AlphaFoldDB" id="A0A963Z3E9"/>
<dbReference type="InterPro" id="IPR008168">
    <property type="entry name" value="Cyt_C_IC"/>
</dbReference>
<dbReference type="Proteomes" id="UP000721844">
    <property type="component" value="Unassembled WGS sequence"/>
</dbReference>
<keyword evidence="6" id="KW-0249">Electron transport</keyword>
<dbReference type="PRINTS" id="PR00605">
    <property type="entry name" value="CYTCHROMECIC"/>
</dbReference>
<reference evidence="11 12" key="1">
    <citation type="journal article" date="2021" name="Microorganisms">
        <title>Acidisoma silvae sp. nov. and Acidisomacellulosilytica sp. nov., Two Acidophilic Bacteria Isolated from Decaying Wood, Hydrolyzing Cellulose and Producing Poly-3-hydroxybutyrate.</title>
        <authorList>
            <person name="Mieszkin S."/>
            <person name="Pouder E."/>
            <person name="Uroz S."/>
            <person name="Simon-Colin C."/>
            <person name="Alain K."/>
        </authorList>
    </citation>
    <scope>NUCLEOTIDE SEQUENCE [LARGE SCALE GENOMIC DNA]</scope>
    <source>
        <strain evidence="11 12">HW T5.17</strain>
    </source>
</reference>
<evidence type="ECO:0000256" key="5">
    <source>
        <dbReference type="ARBA" id="ARBA00022723"/>
    </source>
</evidence>